<keyword evidence="1" id="KW-1133">Transmembrane helix</keyword>
<evidence type="ECO:0000313" key="3">
    <source>
        <dbReference type="Proteomes" id="UP001239462"/>
    </source>
</evidence>
<dbReference type="RefSeq" id="WP_289162611.1">
    <property type="nucleotide sequence ID" value="NZ_CP141221.1"/>
</dbReference>
<feature type="transmembrane region" description="Helical" evidence="1">
    <location>
        <begin position="12"/>
        <end position="31"/>
    </location>
</feature>
<keyword evidence="3" id="KW-1185">Reference proteome</keyword>
<accession>A0ABT7PFQ6</accession>
<feature type="transmembrane region" description="Helical" evidence="1">
    <location>
        <begin position="205"/>
        <end position="225"/>
    </location>
</feature>
<evidence type="ECO:0000256" key="1">
    <source>
        <dbReference type="SAM" id="Phobius"/>
    </source>
</evidence>
<reference evidence="2 3" key="1">
    <citation type="submission" date="2023-06" db="EMBL/GenBank/DDBJ databases">
        <title>Roseiconus lacunae JC819 isolated from Gulf of Mannar region, Tamil Nadu.</title>
        <authorList>
            <person name="Pk S."/>
            <person name="Ch S."/>
            <person name="Ch V.R."/>
        </authorList>
    </citation>
    <scope>NUCLEOTIDE SEQUENCE [LARGE SCALE GENOMIC DNA]</scope>
    <source>
        <strain evidence="2 3">JC819</strain>
    </source>
</reference>
<feature type="transmembrane region" description="Helical" evidence="1">
    <location>
        <begin position="161"/>
        <end position="184"/>
    </location>
</feature>
<evidence type="ECO:0000313" key="2">
    <source>
        <dbReference type="EMBL" id="MDM4015046.1"/>
    </source>
</evidence>
<feature type="transmembrane region" description="Helical" evidence="1">
    <location>
        <begin position="83"/>
        <end position="102"/>
    </location>
</feature>
<keyword evidence="1" id="KW-0812">Transmembrane</keyword>
<feature type="transmembrane region" description="Helical" evidence="1">
    <location>
        <begin position="139"/>
        <end position="155"/>
    </location>
</feature>
<feature type="transmembrane region" description="Helical" evidence="1">
    <location>
        <begin position="108"/>
        <end position="127"/>
    </location>
</feature>
<dbReference type="Proteomes" id="UP001239462">
    <property type="component" value="Unassembled WGS sequence"/>
</dbReference>
<proteinExistence type="predicted"/>
<organism evidence="2 3">
    <name type="scientific">Roseiconus lacunae</name>
    <dbReference type="NCBI Taxonomy" id="2605694"/>
    <lineage>
        <taxon>Bacteria</taxon>
        <taxon>Pseudomonadati</taxon>
        <taxon>Planctomycetota</taxon>
        <taxon>Planctomycetia</taxon>
        <taxon>Pirellulales</taxon>
        <taxon>Pirellulaceae</taxon>
        <taxon>Roseiconus</taxon>
    </lineage>
</organism>
<sequence length="293" mass="32061">MNRLTAVPNLLSLDAVTVGLVWMSIFSIQFLNRWPHGYEYISIGGAIWIIYTADRILDGLAVTDDVTATERHRFHRQHRRRMTLLWCVAVTTVAWVAATAATERQLRGGILMIAFAICYLVSAQWLNRARTLIPKEFRAGILFAFGVTLTCWTSTESPPQGSLAICTFLAAGLFTINCLLVSTLEIKIDSVQGSDSLARRIPLRTASQTFWIVAHAITTTGALVTGHAPTAIAFSILLSDACLFAYAHKVLRPDPTCGRFVQHAGVVRSHAALKASLADASLIVAPLLWITVS</sequence>
<evidence type="ECO:0008006" key="4">
    <source>
        <dbReference type="Google" id="ProtNLM"/>
    </source>
</evidence>
<dbReference type="EMBL" id="JASZZN010000004">
    <property type="protein sequence ID" value="MDM4015046.1"/>
    <property type="molecule type" value="Genomic_DNA"/>
</dbReference>
<comment type="caution">
    <text evidence="2">The sequence shown here is derived from an EMBL/GenBank/DDBJ whole genome shotgun (WGS) entry which is preliminary data.</text>
</comment>
<name>A0ABT7PFQ6_9BACT</name>
<keyword evidence="1" id="KW-0472">Membrane</keyword>
<gene>
    <name evidence="2" type="ORF">QTN89_06365</name>
</gene>
<protein>
    <recommendedName>
        <fullName evidence="4">Prenyltransferase</fullName>
    </recommendedName>
</protein>